<gene>
    <name evidence="1" type="ORF">RM717_18050</name>
</gene>
<proteinExistence type="predicted"/>
<dbReference type="EMBL" id="JAVRFG010000022">
    <property type="protein sequence ID" value="MDT0492415.1"/>
    <property type="molecule type" value="Genomic_DNA"/>
</dbReference>
<organism evidence="1 2">
    <name type="scientific">Streptomyces stephensoniae</name>
    <dbReference type="NCBI Taxonomy" id="3375367"/>
    <lineage>
        <taxon>Bacteria</taxon>
        <taxon>Bacillati</taxon>
        <taxon>Actinomycetota</taxon>
        <taxon>Actinomycetes</taxon>
        <taxon>Kitasatosporales</taxon>
        <taxon>Streptomycetaceae</taxon>
        <taxon>Streptomyces</taxon>
    </lineage>
</organism>
<name>A0ABU2W4F4_9ACTN</name>
<dbReference type="RefSeq" id="WP_311600919.1">
    <property type="nucleotide sequence ID" value="NZ_JAVRFG010000022.1"/>
</dbReference>
<reference evidence="2" key="1">
    <citation type="submission" date="2023-07" db="EMBL/GenBank/DDBJ databases">
        <title>30 novel species of actinomycetes from the DSMZ collection.</title>
        <authorList>
            <person name="Nouioui I."/>
        </authorList>
    </citation>
    <scope>NUCLEOTIDE SEQUENCE [LARGE SCALE GENOMIC DNA]</scope>
    <source>
        <strain evidence="2">DSM 40932</strain>
    </source>
</reference>
<accession>A0ABU2W4F4</accession>
<dbReference type="Proteomes" id="UP001180556">
    <property type="component" value="Unassembled WGS sequence"/>
</dbReference>
<protein>
    <submittedName>
        <fullName evidence="1">Uncharacterized protein</fullName>
    </submittedName>
</protein>
<sequence length="58" mass="6673">MRPFPHCPHAPFAELVRIESDPAYRDRHFPGLSAAITQRGHWRSAEVDALVRRLRSPP</sequence>
<evidence type="ECO:0000313" key="2">
    <source>
        <dbReference type="Proteomes" id="UP001180556"/>
    </source>
</evidence>
<comment type="caution">
    <text evidence="1">The sequence shown here is derived from an EMBL/GenBank/DDBJ whole genome shotgun (WGS) entry which is preliminary data.</text>
</comment>
<keyword evidence="2" id="KW-1185">Reference proteome</keyword>
<evidence type="ECO:0000313" key="1">
    <source>
        <dbReference type="EMBL" id="MDT0492415.1"/>
    </source>
</evidence>